<dbReference type="PANTHER" id="PTHR43479:SF11">
    <property type="entry name" value="ACREF_ENVCD OPERON REPRESSOR-RELATED"/>
    <property type="match status" value="1"/>
</dbReference>
<dbReference type="Gene3D" id="1.10.10.60">
    <property type="entry name" value="Homeodomain-like"/>
    <property type="match status" value="1"/>
</dbReference>
<organism evidence="4 5">
    <name type="scientific">Oxobacter pfennigii</name>
    <dbReference type="NCBI Taxonomy" id="36849"/>
    <lineage>
        <taxon>Bacteria</taxon>
        <taxon>Bacillati</taxon>
        <taxon>Bacillota</taxon>
        <taxon>Clostridia</taxon>
        <taxon>Eubacteriales</taxon>
        <taxon>Clostridiaceae</taxon>
        <taxon>Oxobacter</taxon>
    </lineage>
</organism>
<evidence type="ECO:0000256" key="2">
    <source>
        <dbReference type="PROSITE-ProRule" id="PRU00335"/>
    </source>
</evidence>
<dbReference type="RefSeq" id="WP_054873856.1">
    <property type="nucleotide sequence ID" value="NZ_LKET01000021.1"/>
</dbReference>
<dbReference type="EMBL" id="LKET01000021">
    <property type="protein sequence ID" value="KPU45507.1"/>
    <property type="molecule type" value="Genomic_DNA"/>
</dbReference>
<evidence type="ECO:0000256" key="1">
    <source>
        <dbReference type="ARBA" id="ARBA00023125"/>
    </source>
</evidence>
<dbReference type="InterPro" id="IPR036271">
    <property type="entry name" value="Tet_transcr_reg_TetR-rel_C_sf"/>
</dbReference>
<dbReference type="InterPro" id="IPR001647">
    <property type="entry name" value="HTH_TetR"/>
</dbReference>
<dbReference type="Pfam" id="PF00440">
    <property type="entry name" value="TetR_N"/>
    <property type="match status" value="1"/>
</dbReference>
<dbReference type="PANTHER" id="PTHR43479">
    <property type="entry name" value="ACREF/ENVCD OPERON REPRESSOR-RELATED"/>
    <property type="match status" value="1"/>
</dbReference>
<dbReference type="AlphaFoldDB" id="A0A0P8WC85"/>
<comment type="caution">
    <text evidence="4">The sequence shown here is derived from an EMBL/GenBank/DDBJ whole genome shotgun (WGS) entry which is preliminary data.</text>
</comment>
<dbReference type="InterPro" id="IPR050624">
    <property type="entry name" value="HTH-type_Tx_Regulator"/>
</dbReference>
<protein>
    <submittedName>
        <fullName evidence="4">Fatty acid metabolism regulator protein</fullName>
    </submittedName>
</protein>
<dbReference type="OrthoDB" id="9780939at2"/>
<keyword evidence="5" id="KW-1185">Reference proteome</keyword>
<dbReference type="SUPFAM" id="SSF48498">
    <property type="entry name" value="Tetracyclin repressor-like, C-terminal domain"/>
    <property type="match status" value="1"/>
</dbReference>
<evidence type="ECO:0000259" key="3">
    <source>
        <dbReference type="PROSITE" id="PS50977"/>
    </source>
</evidence>
<evidence type="ECO:0000313" key="4">
    <source>
        <dbReference type="EMBL" id="KPU45507.1"/>
    </source>
</evidence>
<dbReference type="GO" id="GO:0003677">
    <property type="term" value="F:DNA binding"/>
    <property type="evidence" value="ECO:0007669"/>
    <property type="project" value="UniProtKB-UniRule"/>
</dbReference>
<evidence type="ECO:0000313" key="5">
    <source>
        <dbReference type="Proteomes" id="UP000050326"/>
    </source>
</evidence>
<name>A0A0P8WC85_9CLOT</name>
<dbReference type="InterPro" id="IPR023772">
    <property type="entry name" value="DNA-bd_HTH_TetR-type_CS"/>
</dbReference>
<gene>
    <name evidence="4" type="primary">fadR_2</name>
    <name evidence="4" type="ORF">OXPF_07400</name>
</gene>
<dbReference type="InterPro" id="IPR009057">
    <property type="entry name" value="Homeodomain-like_sf"/>
</dbReference>
<accession>A0A0P8WC85</accession>
<keyword evidence="1 2" id="KW-0238">DNA-binding</keyword>
<feature type="domain" description="HTH tetR-type" evidence="3">
    <location>
        <begin position="10"/>
        <end position="70"/>
    </location>
</feature>
<dbReference type="PROSITE" id="PS01081">
    <property type="entry name" value="HTH_TETR_1"/>
    <property type="match status" value="1"/>
</dbReference>
<feature type="DNA-binding region" description="H-T-H motif" evidence="2">
    <location>
        <begin position="33"/>
        <end position="52"/>
    </location>
</feature>
<dbReference type="Proteomes" id="UP000050326">
    <property type="component" value="Unassembled WGS sequence"/>
</dbReference>
<dbReference type="PROSITE" id="PS50977">
    <property type="entry name" value="HTH_TETR_2"/>
    <property type="match status" value="1"/>
</dbReference>
<proteinExistence type="predicted"/>
<dbReference type="Gene3D" id="1.10.357.10">
    <property type="entry name" value="Tetracycline Repressor, domain 2"/>
    <property type="match status" value="1"/>
</dbReference>
<reference evidence="4 5" key="1">
    <citation type="submission" date="2015-09" db="EMBL/GenBank/DDBJ databases">
        <title>Genome sequence of Oxobacter pfennigii DSM 3222.</title>
        <authorList>
            <person name="Poehlein A."/>
            <person name="Bengelsdorf F.R."/>
            <person name="Schiel-Bengelsdorf B."/>
            <person name="Duerre P."/>
            <person name="Daniel R."/>
        </authorList>
    </citation>
    <scope>NUCLEOTIDE SEQUENCE [LARGE SCALE GENOMIC DNA]</scope>
    <source>
        <strain evidence="4 5">DSM 3222</strain>
    </source>
</reference>
<sequence>MNENFQNLHPDKKKKIIDACINEFSENSYEKASTNSIVKNSGISKGTLFNYFGNKKKLFLYIFDYSMDYLIDRFEEMKCDQPSDLFDRLVWLSLAKMKLYLEHPLMSKFLVTSVINMPEELKDELSLRYSALIEKYTPPLLKDIDVSKFRSEISRKKAVDIVSIFLDALSMRYIKENKNKTADEIFGSLDIIAEEIYEYLEILKHGIYK</sequence>
<dbReference type="SUPFAM" id="SSF46689">
    <property type="entry name" value="Homeodomain-like"/>
    <property type="match status" value="1"/>
</dbReference>
<dbReference type="PRINTS" id="PR00455">
    <property type="entry name" value="HTHTETR"/>
</dbReference>
<dbReference type="STRING" id="36849.OXPF_07400"/>